<comment type="caution">
    <text evidence="2">The sequence shown here is derived from an EMBL/GenBank/DDBJ whole genome shotgun (WGS) entry which is preliminary data.</text>
</comment>
<organism evidence="2 3">
    <name type="scientific">Kipferlia bialata</name>
    <dbReference type="NCBI Taxonomy" id="797122"/>
    <lineage>
        <taxon>Eukaryota</taxon>
        <taxon>Metamonada</taxon>
        <taxon>Carpediemonas-like organisms</taxon>
        <taxon>Kipferlia</taxon>
    </lineage>
</organism>
<proteinExistence type="predicted"/>
<protein>
    <submittedName>
        <fullName evidence="2">Uncharacterized protein</fullName>
    </submittedName>
</protein>
<reference evidence="2 3" key="1">
    <citation type="journal article" date="2018" name="PLoS ONE">
        <title>The draft genome of Kipferlia bialata reveals reductive genome evolution in fornicate parasites.</title>
        <authorList>
            <person name="Tanifuji G."/>
            <person name="Takabayashi S."/>
            <person name="Kume K."/>
            <person name="Takagi M."/>
            <person name="Nakayama T."/>
            <person name="Kamikawa R."/>
            <person name="Inagaki Y."/>
            <person name="Hashimoto T."/>
        </authorList>
    </citation>
    <scope>NUCLEOTIDE SEQUENCE [LARGE SCALE GENOMIC DNA]</scope>
    <source>
        <strain evidence="2">NY0173</strain>
    </source>
</reference>
<gene>
    <name evidence="2" type="ORF">KIPB_011603</name>
</gene>
<evidence type="ECO:0000256" key="1">
    <source>
        <dbReference type="SAM" id="MobiDB-lite"/>
    </source>
</evidence>
<sequence>MFSFPCRDSPLQKSFTCTLRDIAFECSFMVRRTTRPSSSFRVEIVLTPMGNTYSTVAQVPGNHPESDTPGLNPEEGGDEYPVQQGGNAPLVCHVAQVMPILEPEPECRMPLLLAMARE</sequence>
<evidence type="ECO:0000313" key="2">
    <source>
        <dbReference type="EMBL" id="GCA63728.1"/>
    </source>
</evidence>
<dbReference type="Proteomes" id="UP000265618">
    <property type="component" value="Unassembled WGS sequence"/>
</dbReference>
<dbReference type="EMBL" id="BDIP01004785">
    <property type="protein sequence ID" value="GCA63728.1"/>
    <property type="molecule type" value="Genomic_DNA"/>
</dbReference>
<keyword evidence="3" id="KW-1185">Reference proteome</keyword>
<dbReference type="AlphaFoldDB" id="A0A391NX49"/>
<name>A0A391NX49_9EUKA</name>
<evidence type="ECO:0000313" key="3">
    <source>
        <dbReference type="Proteomes" id="UP000265618"/>
    </source>
</evidence>
<feature type="region of interest" description="Disordered" evidence="1">
    <location>
        <begin position="55"/>
        <end position="85"/>
    </location>
</feature>
<accession>A0A391NX49</accession>